<evidence type="ECO:0000256" key="2">
    <source>
        <dbReference type="ARBA" id="ARBA00009731"/>
    </source>
</evidence>
<keyword evidence="6 8" id="KW-1133">Transmembrane helix</keyword>
<dbReference type="InterPro" id="IPR013969">
    <property type="entry name" value="Oligosacch_biosynth_Alg14"/>
</dbReference>
<feature type="transmembrane region" description="Helical" evidence="8">
    <location>
        <begin position="60"/>
        <end position="80"/>
    </location>
</feature>
<comment type="caution">
    <text evidence="9">The sequence shown here is derived from an EMBL/GenBank/DDBJ whole genome shotgun (WGS) entry which is preliminary data.</text>
</comment>
<dbReference type="Pfam" id="PF08660">
    <property type="entry name" value="Alg14"/>
    <property type="match status" value="1"/>
</dbReference>
<evidence type="ECO:0000313" key="10">
    <source>
        <dbReference type="Proteomes" id="UP000693970"/>
    </source>
</evidence>
<dbReference type="EMBL" id="JAGRRH010000019">
    <property type="protein sequence ID" value="KAG7349192.1"/>
    <property type="molecule type" value="Genomic_DNA"/>
</dbReference>
<dbReference type="PANTHER" id="PTHR12154:SF4">
    <property type="entry name" value="UDP-N-ACETYLGLUCOSAMINE TRANSFERASE SUBUNIT ALG14 HOMOLOG"/>
    <property type="match status" value="1"/>
</dbReference>
<gene>
    <name evidence="9" type="ORF">IV203_011789</name>
</gene>
<evidence type="ECO:0000313" key="9">
    <source>
        <dbReference type="EMBL" id="KAG7349192.1"/>
    </source>
</evidence>
<evidence type="ECO:0000256" key="4">
    <source>
        <dbReference type="ARBA" id="ARBA00022692"/>
    </source>
</evidence>
<evidence type="ECO:0000256" key="7">
    <source>
        <dbReference type="ARBA" id="ARBA00023136"/>
    </source>
</evidence>
<keyword evidence="5" id="KW-0256">Endoplasmic reticulum</keyword>
<evidence type="ECO:0000256" key="1">
    <source>
        <dbReference type="ARBA" id="ARBA00004389"/>
    </source>
</evidence>
<evidence type="ECO:0000256" key="5">
    <source>
        <dbReference type="ARBA" id="ARBA00022824"/>
    </source>
</evidence>
<comment type="similarity">
    <text evidence="2">Belongs to the ALG14 family.</text>
</comment>
<reference evidence="9" key="2">
    <citation type="submission" date="2021-04" db="EMBL/GenBank/DDBJ databases">
        <authorList>
            <person name="Podell S."/>
        </authorList>
    </citation>
    <scope>NUCLEOTIDE SEQUENCE</scope>
    <source>
        <strain evidence="9">Hildebrandi</strain>
    </source>
</reference>
<reference evidence="9" key="1">
    <citation type="journal article" date="2021" name="Sci. Rep.">
        <title>Diploid genomic architecture of Nitzschia inconspicua, an elite biomass production diatom.</title>
        <authorList>
            <person name="Oliver A."/>
            <person name="Podell S."/>
            <person name="Pinowska A."/>
            <person name="Traller J.C."/>
            <person name="Smith S.R."/>
            <person name="McClure R."/>
            <person name="Beliaev A."/>
            <person name="Bohutskyi P."/>
            <person name="Hill E.A."/>
            <person name="Rabines A."/>
            <person name="Zheng H."/>
            <person name="Allen L.Z."/>
            <person name="Kuo A."/>
            <person name="Grigoriev I.V."/>
            <person name="Allen A.E."/>
            <person name="Hazlebeck D."/>
            <person name="Allen E.E."/>
        </authorList>
    </citation>
    <scope>NUCLEOTIDE SEQUENCE</scope>
    <source>
        <strain evidence="9">Hildebrandi</strain>
    </source>
</reference>
<evidence type="ECO:0000256" key="3">
    <source>
        <dbReference type="ARBA" id="ARBA00017467"/>
    </source>
</evidence>
<comment type="subcellular location">
    <subcellularLocation>
        <location evidence="1">Endoplasmic reticulum membrane</location>
        <topology evidence="1">Single-pass membrane protein</topology>
    </subcellularLocation>
</comment>
<organism evidence="9 10">
    <name type="scientific">Nitzschia inconspicua</name>
    <dbReference type="NCBI Taxonomy" id="303405"/>
    <lineage>
        <taxon>Eukaryota</taxon>
        <taxon>Sar</taxon>
        <taxon>Stramenopiles</taxon>
        <taxon>Ochrophyta</taxon>
        <taxon>Bacillariophyta</taxon>
        <taxon>Bacillariophyceae</taxon>
        <taxon>Bacillariophycidae</taxon>
        <taxon>Bacillariales</taxon>
        <taxon>Bacillariaceae</taxon>
        <taxon>Nitzschia</taxon>
    </lineage>
</organism>
<keyword evidence="10" id="KW-1185">Reference proteome</keyword>
<proteinExistence type="inferred from homology"/>
<dbReference type="GO" id="GO:0043541">
    <property type="term" value="C:UDP-N-acetylglucosamine transferase complex"/>
    <property type="evidence" value="ECO:0007669"/>
    <property type="project" value="TreeGrafter"/>
</dbReference>
<keyword evidence="7 8" id="KW-0472">Membrane</keyword>
<evidence type="ECO:0000256" key="8">
    <source>
        <dbReference type="SAM" id="Phobius"/>
    </source>
</evidence>
<sequence>MLHLIRNLDATRYAPMILVVAKTDTTSVRRVKAYPHNLPFDRDTVPTYFIPRSREVGQSYWTSILTTLYSFWFAFWLVGAQIQPDVILVNGPGTCLPIALSAFFFRIMGWKASKTIFVESFCRVSSLSLTGKLLFPVTDLFVVCWEELERKFPSTHLVTSFIPKRS</sequence>
<dbReference type="GO" id="GO:0004577">
    <property type="term" value="F:N-acetylglucosaminyldiphosphodolichol N-acetylglucosaminyltransferase activity"/>
    <property type="evidence" value="ECO:0007669"/>
    <property type="project" value="TreeGrafter"/>
</dbReference>
<name>A0A9K3KTD2_9STRA</name>
<dbReference type="GO" id="GO:0006488">
    <property type="term" value="P:dolichol-linked oligosaccharide biosynthetic process"/>
    <property type="evidence" value="ECO:0007669"/>
    <property type="project" value="InterPro"/>
</dbReference>
<dbReference type="AlphaFoldDB" id="A0A9K3KTD2"/>
<dbReference type="Proteomes" id="UP000693970">
    <property type="component" value="Unassembled WGS sequence"/>
</dbReference>
<dbReference type="PANTHER" id="PTHR12154">
    <property type="entry name" value="GLYCOSYL TRANSFERASE-RELATED"/>
    <property type="match status" value="1"/>
</dbReference>
<evidence type="ECO:0000256" key="6">
    <source>
        <dbReference type="ARBA" id="ARBA00022989"/>
    </source>
</evidence>
<keyword evidence="4 8" id="KW-0812">Transmembrane</keyword>
<dbReference type="OrthoDB" id="17098at2759"/>
<accession>A0A9K3KTD2</accession>
<protein>
    <recommendedName>
        <fullName evidence="3">UDP-N-acetylglucosamine transferase subunit ALG14</fullName>
    </recommendedName>
</protein>
<feature type="transmembrane region" description="Helical" evidence="8">
    <location>
        <begin position="86"/>
        <end position="105"/>
    </location>
</feature>